<dbReference type="InterPro" id="IPR011004">
    <property type="entry name" value="Trimer_LpxA-like_sf"/>
</dbReference>
<dbReference type="EMBL" id="BAABLN010000034">
    <property type="protein sequence ID" value="GAA4704463.1"/>
    <property type="molecule type" value="Genomic_DNA"/>
</dbReference>
<proteinExistence type="predicted"/>
<dbReference type="Proteomes" id="UP001501446">
    <property type="component" value="Unassembled WGS sequence"/>
</dbReference>
<dbReference type="Gene3D" id="2.160.10.10">
    <property type="entry name" value="Hexapeptide repeat proteins"/>
    <property type="match status" value="1"/>
</dbReference>
<sequence length="166" mass="17963">MGVPETLVSLRKHRWARLALLPLNLSIPAEVEIGSEFRLLHYGMGTVIYPEVTIGDRVRIYQQVTVGRKDAHLPRAQSRFEWLTIGDDVVLFPGCKVLGGAGVTTIGRGTLVGANAVLMNSTGENEIWAGNPARLVGHRKDLARPATGPNTDIDTEAAASWARANV</sequence>
<evidence type="ECO:0000313" key="2">
    <source>
        <dbReference type="Proteomes" id="UP001501446"/>
    </source>
</evidence>
<comment type="caution">
    <text evidence="1">The sequence shown here is derived from an EMBL/GenBank/DDBJ whole genome shotgun (WGS) entry which is preliminary data.</text>
</comment>
<organism evidence="1 2">
    <name type="scientific">Kocuria gwangalliensis</name>
    <dbReference type="NCBI Taxonomy" id="501592"/>
    <lineage>
        <taxon>Bacteria</taxon>
        <taxon>Bacillati</taxon>
        <taxon>Actinomycetota</taxon>
        <taxon>Actinomycetes</taxon>
        <taxon>Micrococcales</taxon>
        <taxon>Micrococcaceae</taxon>
        <taxon>Kocuria</taxon>
    </lineage>
</organism>
<protein>
    <recommendedName>
        <fullName evidence="3">Serine acetyltransferase</fullName>
    </recommendedName>
</protein>
<keyword evidence="2" id="KW-1185">Reference proteome</keyword>
<reference evidence="2" key="1">
    <citation type="journal article" date="2019" name="Int. J. Syst. Evol. Microbiol.">
        <title>The Global Catalogue of Microorganisms (GCM) 10K type strain sequencing project: providing services to taxonomists for standard genome sequencing and annotation.</title>
        <authorList>
            <consortium name="The Broad Institute Genomics Platform"/>
            <consortium name="The Broad Institute Genome Sequencing Center for Infectious Disease"/>
            <person name="Wu L."/>
            <person name="Ma J."/>
        </authorList>
    </citation>
    <scope>NUCLEOTIDE SEQUENCE [LARGE SCALE GENOMIC DNA]</scope>
    <source>
        <strain evidence="2">JCM 18958</strain>
    </source>
</reference>
<dbReference type="PANTHER" id="PTHR42811">
    <property type="entry name" value="SERINE ACETYLTRANSFERASE"/>
    <property type="match status" value="1"/>
</dbReference>
<accession>A0ABP8XEE5</accession>
<name>A0ABP8XEE5_9MICC</name>
<gene>
    <name evidence="1" type="ORF">GCM10025781_24300</name>
</gene>
<dbReference type="SUPFAM" id="SSF51161">
    <property type="entry name" value="Trimeric LpxA-like enzymes"/>
    <property type="match status" value="1"/>
</dbReference>
<evidence type="ECO:0008006" key="3">
    <source>
        <dbReference type="Google" id="ProtNLM"/>
    </source>
</evidence>
<evidence type="ECO:0000313" key="1">
    <source>
        <dbReference type="EMBL" id="GAA4704463.1"/>
    </source>
</evidence>